<protein>
    <submittedName>
        <fullName evidence="1">Uncharacterized protein</fullName>
    </submittedName>
</protein>
<gene>
    <name evidence="1" type="ORF">BECKTC1821F_GA0114240_10807</name>
</gene>
<name>A0A451A9S1_9GAMM</name>
<proteinExistence type="predicted"/>
<dbReference type="EMBL" id="CAADFW010000080">
    <property type="protein sequence ID" value="VFK62774.1"/>
    <property type="molecule type" value="Genomic_DNA"/>
</dbReference>
<accession>A0A451A9S1</accession>
<evidence type="ECO:0000313" key="1">
    <source>
        <dbReference type="EMBL" id="VFK62774.1"/>
    </source>
</evidence>
<organism evidence="1">
    <name type="scientific">Candidatus Kentrum sp. TC</name>
    <dbReference type="NCBI Taxonomy" id="2126339"/>
    <lineage>
        <taxon>Bacteria</taxon>
        <taxon>Pseudomonadati</taxon>
        <taxon>Pseudomonadota</taxon>
        <taxon>Gammaproteobacteria</taxon>
        <taxon>Candidatus Kentrum</taxon>
    </lineage>
</organism>
<reference evidence="1" key="1">
    <citation type="submission" date="2019-02" db="EMBL/GenBank/DDBJ databases">
        <authorList>
            <person name="Gruber-Vodicka R. H."/>
            <person name="Seah K. B. B."/>
        </authorList>
    </citation>
    <scope>NUCLEOTIDE SEQUENCE</scope>
    <source>
        <strain evidence="1">BECK_BZ126</strain>
    </source>
</reference>
<sequence length="161" mass="18135">MLLYERYLGCPFAAHRDSVGDIVGGVLESAIERILYENGIGYRKMGRAERIPGLDQVPDFVISDEFNPRVVIEAKVTEDDGRARDKVTRVQHLAALAMEGRSSGQSKFQVVAVIAVRGFKVRREDMKKLLIATRGKVFTLRNLEWLVVNTRVGGFRTRQEA</sequence>
<dbReference type="AlphaFoldDB" id="A0A451A9S1"/>